<proteinExistence type="predicted"/>
<evidence type="ECO:0000256" key="3">
    <source>
        <dbReference type="ARBA" id="ARBA00023315"/>
    </source>
</evidence>
<reference evidence="6" key="1">
    <citation type="submission" date="2018-05" db="EMBL/GenBank/DDBJ databases">
        <authorList>
            <person name="Lanie J.A."/>
            <person name="Ng W.-L."/>
            <person name="Kazmierczak K.M."/>
            <person name="Andrzejewski T.M."/>
            <person name="Davidsen T.M."/>
            <person name="Wayne K.J."/>
            <person name="Tettelin H."/>
            <person name="Glass J.I."/>
            <person name="Rusch D."/>
            <person name="Podicherti R."/>
            <person name="Tsui H.-C.T."/>
            <person name="Winkler M.E."/>
        </authorList>
    </citation>
    <scope>NUCLEOTIDE SEQUENCE</scope>
</reference>
<dbReference type="PANTHER" id="PTHR42681">
    <property type="entry name" value="MALONYL-COA-ACYL CARRIER PROTEIN TRANSACYLASE, MITOCHONDRIAL"/>
    <property type="match status" value="1"/>
</dbReference>
<keyword evidence="3" id="KW-0012">Acyltransferase</keyword>
<organism evidence="6">
    <name type="scientific">marine metagenome</name>
    <dbReference type="NCBI Taxonomy" id="408172"/>
    <lineage>
        <taxon>unclassified sequences</taxon>
        <taxon>metagenomes</taxon>
        <taxon>ecological metagenomes</taxon>
    </lineage>
</organism>
<dbReference type="Gene3D" id="3.30.70.250">
    <property type="entry name" value="Malonyl-CoA ACP transacylase, ACP-binding"/>
    <property type="match status" value="1"/>
</dbReference>
<evidence type="ECO:0000256" key="2">
    <source>
        <dbReference type="ARBA" id="ARBA00022679"/>
    </source>
</evidence>
<feature type="domain" description="Malonyl-CoA:ACP transacylase (MAT)" evidence="5">
    <location>
        <begin position="5"/>
        <end position="311"/>
    </location>
</feature>
<dbReference type="EMBL" id="UINC01001934">
    <property type="protein sequence ID" value="SUZ90923.1"/>
    <property type="molecule type" value="Genomic_DNA"/>
</dbReference>
<dbReference type="InterPro" id="IPR016035">
    <property type="entry name" value="Acyl_Trfase/lysoPLipase"/>
</dbReference>
<dbReference type="SUPFAM" id="SSF55048">
    <property type="entry name" value="Probable ACP-binding domain of malonyl-CoA ACP transacylase"/>
    <property type="match status" value="1"/>
</dbReference>
<evidence type="ECO:0000256" key="4">
    <source>
        <dbReference type="ARBA" id="ARBA00048462"/>
    </source>
</evidence>
<dbReference type="InterPro" id="IPR014043">
    <property type="entry name" value="Acyl_transferase_dom"/>
</dbReference>
<dbReference type="InterPro" id="IPR016036">
    <property type="entry name" value="Malonyl_transacylase_ACP-bd"/>
</dbReference>
<evidence type="ECO:0000259" key="5">
    <source>
        <dbReference type="SMART" id="SM00827"/>
    </source>
</evidence>
<dbReference type="EC" id="2.3.1.39" evidence="1"/>
<accession>A0A381RPZ4</accession>
<keyword evidence="2" id="KW-0808">Transferase</keyword>
<comment type="catalytic activity">
    <reaction evidence="4">
        <text>holo-[ACP] + malonyl-CoA = malonyl-[ACP] + CoA</text>
        <dbReference type="Rhea" id="RHEA:41792"/>
        <dbReference type="Rhea" id="RHEA-COMP:9623"/>
        <dbReference type="Rhea" id="RHEA-COMP:9685"/>
        <dbReference type="ChEBI" id="CHEBI:57287"/>
        <dbReference type="ChEBI" id="CHEBI:57384"/>
        <dbReference type="ChEBI" id="CHEBI:64479"/>
        <dbReference type="ChEBI" id="CHEBI:78449"/>
        <dbReference type="EC" id="2.3.1.39"/>
    </reaction>
</comment>
<dbReference type="FunFam" id="3.30.70.250:FF:000001">
    <property type="entry name" value="Malonyl CoA-acyl carrier protein transacylase"/>
    <property type="match status" value="1"/>
</dbReference>
<evidence type="ECO:0000313" key="6">
    <source>
        <dbReference type="EMBL" id="SUZ90923.1"/>
    </source>
</evidence>
<name>A0A381RPZ4_9ZZZZ</name>
<dbReference type="Pfam" id="PF00698">
    <property type="entry name" value="Acyl_transf_1"/>
    <property type="match status" value="1"/>
</dbReference>
<dbReference type="Gene3D" id="3.40.366.10">
    <property type="entry name" value="Malonyl-Coenzyme A Acyl Carrier Protein, domain 2"/>
    <property type="match status" value="1"/>
</dbReference>
<evidence type="ECO:0000256" key="1">
    <source>
        <dbReference type="ARBA" id="ARBA00013258"/>
    </source>
</evidence>
<dbReference type="SUPFAM" id="SSF52151">
    <property type="entry name" value="FabD/lysophospholipase-like"/>
    <property type="match status" value="1"/>
</dbReference>
<dbReference type="InterPro" id="IPR050858">
    <property type="entry name" value="Mal-CoA-ACP_Trans/PKS_FabD"/>
</dbReference>
<dbReference type="PANTHER" id="PTHR42681:SF1">
    <property type="entry name" value="MALONYL-COA-ACYL CARRIER PROTEIN TRANSACYLASE, MITOCHONDRIAL"/>
    <property type="match status" value="1"/>
</dbReference>
<gene>
    <name evidence="6" type="ORF">METZ01_LOCUS43777</name>
</gene>
<dbReference type="SMART" id="SM00827">
    <property type="entry name" value="PKS_AT"/>
    <property type="match status" value="1"/>
</dbReference>
<dbReference type="InterPro" id="IPR001227">
    <property type="entry name" value="Ac_transferase_dom_sf"/>
</dbReference>
<sequence length="391" mass="40456">MIAFTYSGQGSQQPGMGAPWVNHPSWEVVEDASAAAGRDVAHLLLKADAEELRATRNAQLATFVTSMLILDAVSRLGIDAAGHAGHSLGEYSALMASGALDFSDAVALVVERGEAMQEAARDPIGTMAAVLGLDDAGVEEACAEVGGSVWVANYNAPGQVVIAGDPDAVAAAGDGSRARGAKRVTGLEVSGAFHTPFMSPARDRLGEAIDRTDLRPPEGVVVANVDAGIHSNPATWRALMNAQLCSPVRWSQTLQTLTGAGFTTFVELGPGSVLTSLVKRSLKGALRLTVNTPDDLDTLLDALAAPLDDGVEAPEGEHLFATDRMVVSPCAGVFTPVPGLDPGQQVAAGALLGHIGAEEVHSPFAGELMGWLAVETERVSSSKPIAWLRAT</sequence>
<dbReference type="GO" id="GO:0005829">
    <property type="term" value="C:cytosol"/>
    <property type="evidence" value="ECO:0007669"/>
    <property type="project" value="TreeGrafter"/>
</dbReference>
<dbReference type="AlphaFoldDB" id="A0A381RPZ4"/>
<dbReference type="GO" id="GO:0006633">
    <property type="term" value="P:fatty acid biosynthetic process"/>
    <property type="evidence" value="ECO:0007669"/>
    <property type="project" value="TreeGrafter"/>
</dbReference>
<protein>
    <recommendedName>
        <fullName evidence="1">[acyl-carrier-protein] S-malonyltransferase</fullName>
        <ecNumber evidence="1">2.3.1.39</ecNumber>
    </recommendedName>
</protein>
<dbReference type="GO" id="GO:0004314">
    <property type="term" value="F:[acyl-carrier-protein] S-malonyltransferase activity"/>
    <property type="evidence" value="ECO:0007669"/>
    <property type="project" value="UniProtKB-EC"/>
</dbReference>